<evidence type="ECO:0000256" key="2">
    <source>
        <dbReference type="ARBA" id="ARBA00003444"/>
    </source>
</evidence>
<evidence type="ECO:0000256" key="6">
    <source>
        <dbReference type="ARBA" id="ARBA00022898"/>
    </source>
</evidence>
<evidence type="ECO:0000256" key="1">
    <source>
        <dbReference type="ARBA" id="ARBA00001933"/>
    </source>
</evidence>
<comment type="pathway">
    <text evidence="3">Cofactor biosynthesis; adenosylcobalamin biosynthesis.</text>
</comment>
<dbReference type="GO" id="GO:0030170">
    <property type="term" value="F:pyridoxal phosphate binding"/>
    <property type="evidence" value="ECO:0007669"/>
    <property type="project" value="InterPro"/>
</dbReference>
<reference evidence="11 12" key="1">
    <citation type="journal article" date="2018" name="Mol. Plant Microbe Interact.">
        <title>Taxonomically Different Co-Microsymbionts of a Relict Legume, Oxytropis popoviana, Have Complementary Sets of Symbiotic Genes and Together Increase the Efficiency of Plant Nodulation.</title>
        <authorList>
            <person name="Safronova V."/>
            <person name="Belimov A."/>
            <person name="Sazanova A."/>
            <person name="Chirak E."/>
            <person name="Verkhozina A."/>
            <person name="Kuznetsova I."/>
            <person name="Andronov E."/>
            <person name="Puhalsky J."/>
            <person name="Tikhonovich I."/>
        </authorList>
    </citation>
    <scope>NUCLEOTIDE SEQUENCE [LARGE SCALE GENOMIC DNA]</scope>
    <source>
        <strain evidence="11 12">Opo-235</strain>
    </source>
</reference>
<evidence type="ECO:0000256" key="4">
    <source>
        <dbReference type="ARBA" id="ARBA00012285"/>
    </source>
</evidence>
<comment type="catalytic activity">
    <reaction evidence="9">
        <text>O-phospho-L-threonine + H(+) = (R)-1-aminopropan-2-yl phosphate + CO2</text>
        <dbReference type="Rhea" id="RHEA:11492"/>
        <dbReference type="ChEBI" id="CHEBI:15378"/>
        <dbReference type="ChEBI" id="CHEBI:16526"/>
        <dbReference type="ChEBI" id="CHEBI:58563"/>
        <dbReference type="ChEBI" id="CHEBI:58675"/>
        <dbReference type="EC" id="4.1.1.81"/>
    </reaction>
</comment>
<sequence>MKLLEGAVDHGGSLGRARALFPNALQPFVDLSTGINPHSYPLFELPATSLWRLPEAARARELTEIAAGTYGAPSPANVVAAPGTQILLPRVASLVRPGKALVLGPTYAEHARAAAIAGHQVTEVSDFAALADADLAIIVNPNNPDGRVIERDRLLALAAGLRARGGLLVVDEAFMDVGPREHSLAGDVDQGGLVVLRSFGKFFGLAGLRLGFALSDAATVGWLETQFGPWAVAGPALDYGIRALADIGWQDAMRASLAEGAARLDALFGRFGVPVAGGTTLFRYFSLPDAASLFSALGKRGVLLRHFCDRPHVLRAGLPGCQEEWQRLESALAEWATRREDRQKGSKQ</sequence>
<dbReference type="RefSeq" id="WP_123167462.1">
    <property type="nucleotide sequence ID" value="NZ_QKOD01000001.1"/>
</dbReference>
<dbReference type="PANTHER" id="PTHR42885">
    <property type="entry name" value="HISTIDINOL-PHOSPHATE AMINOTRANSFERASE-RELATED"/>
    <property type="match status" value="1"/>
</dbReference>
<dbReference type="GO" id="GO:0009236">
    <property type="term" value="P:cobalamin biosynthetic process"/>
    <property type="evidence" value="ECO:0007669"/>
    <property type="project" value="UniProtKB-UniPathway"/>
</dbReference>
<dbReference type="Gene3D" id="3.90.1150.10">
    <property type="entry name" value="Aspartate Aminotransferase, domain 1"/>
    <property type="match status" value="1"/>
</dbReference>
<dbReference type="PROSITE" id="PS00105">
    <property type="entry name" value="AA_TRANSFER_CLASS_1"/>
    <property type="match status" value="1"/>
</dbReference>
<evidence type="ECO:0000313" key="12">
    <source>
        <dbReference type="Proteomes" id="UP000275436"/>
    </source>
</evidence>
<keyword evidence="6" id="KW-0663">Pyridoxal phosphate</keyword>
<name>A0A3M9XKW4_9HYPH</name>
<feature type="domain" description="Aminotransferase class I/classII large" evidence="10">
    <location>
        <begin position="76"/>
        <end position="321"/>
    </location>
</feature>
<evidence type="ECO:0000256" key="8">
    <source>
        <dbReference type="ARBA" id="ARBA00029996"/>
    </source>
</evidence>
<evidence type="ECO:0000256" key="7">
    <source>
        <dbReference type="ARBA" id="ARBA00023239"/>
    </source>
</evidence>
<dbReference type="InterPro" id="IPR015421">
    <property type="entry name" value="PyrdxlP-dep_Trfase_major"/>
</dbReference>
<accession>A0A3M9XKW4</accession>
<dbReference type="InterPro" id="IPR004838">
    <property type="entry name" value="NHTrfase_class1_PyrdxlP-BS"/>
</dbReference>
<dbReference type="NCBIfam" id="TIGR01140">
    <property type="entry name" value="L_thr_O3P_dcar"/>
    <property type="match status" value="1"/>
</dbReference>
<comment type="function">
    <text evidence="2">Decarboxylates L-threonine-O-3-phosphate to yield (R)-1-amino-2-propanol O-2-phosphate, the precursor for the linkage between the nucleotide loop and the corrin ring in cobalamin.</text>
</comment>
<dbReference type="InterPro" id="IPR005860">
    <property type="entry name" value="CobD"/>
</dbReference>
<evidence type="ECO:0000256" key="3">
    <source>
        <dbReference type="ARBA" id="ARBA00004953"/>
    </source>
</evidence>
<dbReference type="EC" id="4.1.1.81" evidence="4"/>
<dbReference type="InterPro" id="IPR015424">
    <property type="entry name" value="PyrdxlP-dep_Trfase"/>
</dbReference>
<gene>
    <name evidence="11" type="ORF">DNR46_07840</name>
</gene>
<dbReference type="UniPathway" id="UPA00148"/>
<dbReference type="InterPro" id="IPR015422">
    <property type="entry name" value="PyrdxlP-dep_Trfase_small"/>
</dbReference>
<dbReference type="PANTHER" id="PTHR42885:SF1">
    <property type="entry name" value="THREONINE-PHOSPHATE DECARBOXYLASE"/>
    <property type="match status" value="1"/>
</dbReference>
<organism evidence="11 12">
    <name type="scientific">Mesorhizobium japonicum</name>
    <dbReference type="NCBI Taxonomy" id="2066070"/>
    <lineage>
        <taxon>Bacteria</taxon>
        <taxon>Pseudomonadati</taxon>
        <taxon>Pseudomonadota</taxon>
        <taxon>Alphaproteobacteria</taxon>
        <taxon>Hyphomicrobiales</taxon>
        <taxon>Phyllobacteriaceae</taxon>
        <taxon>Mesorhizobium</taxon>
    </lineage>
</organism>
<keyword evidence="7" id="KW-0456">Lyase</keyword>
<protein>
    <recommendedName>
        <fullName evidence="4">threonine-phosphate decarboxylase</fullName>
        <ecNumber evidence="4">4.1.1.81</ecNumber>
    </recommendedName>
    <alternativeName>
        <fullName evidence="8">L-threonine-O-3-phosphate decarboxylase</fullName>
    </alternativeName>
</protein>
<comment type="cofactor">
    <cofactor evidence="1">
        <name>pyridoxal 5'-phosphate</name>
        <dbReference type="ChEBI" id="CHEBI:597326"/>
    </cofactor>
</comment>
<evidence type="ECO:0000313" key="11">
    <source>
        <dbReference type="EMBL" id="RNJ47690.1"/>
    </source>
</evidence>
<dbReference type="Gene3D" id="3.40.640.10">
    <property type="entry name" value="Type I PLP-dependent aspartate aminotransferase-like (Major domain)"/>
    <property type="match status" value="1"/>
</dbReference>
<dbReference type="Proteomes" id="UP000275436">
    <property type="component" value="Unassembled WGS sequence"/>
</dbReference>
<evidence type="ECO:0000259" key="10">
    <source>
        <dbReference type="Pfam" id="PF00155"/>
    </source>
</evidence>
<dbReference type="SUPFAM" id="SSF53383">
    <property type="entry name" value="PLP-dependent transferases"/>
    <property type="match status" value="1"/>
</dbReference>
<dbReference type="GO" id="GO:0048472">
    <property type="term" value="F:threonine-phosphate decarboxylase activity"/>
    <property type="evidence" value="ECO:0007669"/>
    <property type="project" value="UniProtKB-EC"/>
</dbReference>
<keyword evidence="5" id="KW-0169">Cobalamin biosynthesis</keyword>
<comment type="caution">
    <text evidence="11">The sequence shown here is derived from an EMBL/GenBank/DDBJ whole genome shotgun (WGS) entry which is preliminary data.</text>
</comment>
<dbReference type="InterPro" id="IPR004839">
    <property type="entry name" value="Aminotransferase_I/II_large"/>
</dbReference>
<evidence type="ECO:0000256" key="9">
    <source>
        <dbReference type="ARBA" id="ARBA00048531"/>
    </source>
</evidence>
<evidence type="ECO:0000256" key="5">
    <source>
        <dbReference type="ARBA" id="ARBA00022573"/>
    </source>
</evidence>
<dbReference type="Pfam" id="PF00155">
    <property type="entry name" value="Aminotran_1_2"/>
    <property type="match status" value="1"/>
</dbReference>
<proteinExistence type="predicted"/>
<dbReference type="AlphaFoldDB" id="A0A3M9XKW4"/>
<dbReference type="EMBL" id="QKOD01000001">
    <property type="protein sequence ID" value="RNJ47690.1"/>
    <property type="molecule type" value="Genomic_DNA"/>
</dbReference>